<organism evidence="1 2">
    <name type="scientific">Empedobacter falsenii</name>
    <dbReference type="NCBI Taxonomy" id="343874"/>
    <lineage>
        <taxon>Bacteria</taxon>
        <taxon>Pseudomonadati</taxon>
        <taxon>Bacteroidota</taxon>
        <taxon>Flavobacteriia</taxon>
        <taxon>Flavobacteriales</taxon>
        <taxon>Weeksellaceae</taxon>
        <taxon>Empedobacter</taxon>
    </lineage>
</organism>
<gene>
    <name evidence="1" type="ORF">NCTC13456_02948</name>
</gene>
<dbReference type="EMBL" id="UFXS01000001">
    <property type="protein sequence ID" value="STD59308.1"/>
    <property type="molecule type" value="Genomic_DNA"/>
</dbReference>
<evidence type="ECO:0000313" key="2">
    <source>
        <dbReference type="Proteomes" id="UP000254737"/>
    </source>
</evidence>
<dbReference type="Proteomes" id="UP000254737">
    <property type="component" value="Unassembled WGS sequence"/>
</dbReference>
<reference evidence="1 2" key="1">
    <citation type="submission" date="2018-06" db="EMBL/GenBank/DDBJ databases">
        <authorList>
            <consortium name="Pathogen Informatics"/>
            <person name="Doyle S."/>
        </authorList>
    </citation>
    <scope>NUCLEOTIDE SEQUENCE [LARGE SCALE GENOMIC DNA]</scope>
    <source>
        <strain evidence="1 2">NCTC13456</strain>
    </source>
</reference>
<dbReference type="InterPro" id="IPR021352">
    <property type="entry name" value="DUF2971"/>
</dbReference>
<proteinExistence type="predicted"/>
<protein>
    <submittedName>
        <fullName evidence="1">Protein of uncharacterized function (DUF2971)</fullName>
    </submittedName>
</protein>
<name>A0A376GHM6_9FLAO</name>
<sequence length="267" mass="31977">MNTTDYPEIIYKYRNWQNIYHRKILTDGEIYLAAPNSFNDPFDFGITKNFLTLDTKEKIEKYVDDGLKKHKDFLLSKGYNLAKEREFQLNRLKNIEEYQKEWENIEFNAINKYQGVLSLSGRWNSILMWSHYAENHKGFNIGYNEEKMRTSGIFGKGGPVIYSTDYPFIDPFEEHSMISSFQKSHYKSKEWEYEEEYRLTKLFYPNEPTEDERVKKIPFGFIEEINLGLKISSEDKDDILKIANEHDIKVYQIQKTPFKFELTRRLV</sequence>
<dbReference type="Pfam" id="PF11185">
    <property type="entry name" value="DUF2971"/>
    <property type="match status" value="1"/>
</dbReference>
<evidence type="ECO:0000313" key="1">
    <source>
        <dbReference type="EMBL" id="STD59308.1"/>
    </source>
</evidence>
<dbReference type="AlphaFoldDB" id="A0A376GHM6"/>
<accession>A0A376GHM6</accession>
<dbReference type="RefSeq" id="WP_115001307.1">
    <property type="nucleotide sequence ID" value="NZ_UFXS01000001.1"/>
</dbReference>